<organism evidence="1 2">
    <name type="scientific">Apiospora arundinis</name>
    <dbReference type="NCBI Taxonomy" id="335852"/>
    <lineage>
        <taxon>Eukaryota</taxon>
        <taxon>Fungi</taxon>
        <taxon>Dikarya</taxon>
        <taxon>Ascomycota</taxon>
        <taxon>Pezizomycotina</taxon>
        <taxon>Sordariomycetes</taxon>
        <taxon>Xylariomycetidae</taxon>
        <taxon>Amphisphaeriales</taxon>
        <taxon>Apiosporaceae</taxon>
        <taxon>Apiospora</taxon>
    </lineage>
</organism>
<keyword evidence="2" id="KW-1185">Reference proteome</keyword>
<gene>
    <name evidence="1" type="ORF">PGQ11_008624</name>
</gene>
<dbReference type="Proteomes" id="UP001390339">
    <property type="component" value="Unassembled WGS sequence"/>
</dbReference>
<comment type="caution">
    <text evidence="1">The sequence shown here is derived from an EMBL/GenBank/DDBJ whole genome shotgun (WGS) entry which is preliminary data.</text>
</comment>
<dbReference type="EMBL" id="JAPCWZ010000005">
    <property type="protein sequence ID" value="KAK8862389.1"/>
    <property type="molecule type" value="Genomic_DNA"/>
</dbReference>
<protein>
    <submittedName>
        <fullName evidence="1">Uncharacterized protein</fullName>
    </submittedName>
</protein>
<name>A0ABR2IGH3_9PEZI</name>
<reference evidence="1 2" key="1">
    <citation type="journal article" date="2024" name="IMA Fungus">
        <title>Apiospora arundinis, a panoply of carbohydrate-active enzymes and secondary metabolites.</title>
        <authorList>
            <person name="Sorensen T."/>
            <person name="Petersen C."/>
            <person name="Muurmann A.T."/>
            <person name="Christiansen J.V."/>
            <person name="Brundto M.L."/>
            <person name="Overgaard C.K."/>
            <person name="Boysen A.T."/>
            <person name="Wollenberg R.D."/>
            <person name="Larsen T.O."/>
            <person name="Sorensen J.L."/>
            <person name="Nielsen K.L."/>
            <person name="Sondergaard T.E."/>
        </authorList>
    </citation>
    <scope>NUCLEOTIDE SEQUENCE [LARGE SCALE GENOMIC DNA]</scope>
    <source>
        <strain evidence="1 2">AAU 773</strain>
    </source>
</reference>
<evidence type="ECO:0000313" key="2">
    <source>
        <dbReference type="Proteomes" id="UP001390339"/>
    </source>
</evidence>
<proteinExistence type="predicted"/>
<sequence>MAPSQFACILIVQYSLADFDQEIINSCLNLEQHNAVSNRVSDSARGKPFVSTSGIALFDFTLPEHGTKFGCISYPMTGECSQNLQVDRHRLWAETTLCPKRAP</sequence>
<accession>A0ABR2IGH3</accession>
<evidence type="ECO:0000313" key="1">
    <source>
        <dbReference type="EMBL" id="KAK8862389.1"/>
    </source>
</evidence>